<comment type="caution">
    <text evidence="1">The sequence shown here is derived from an EMBL/GenBank/DDBJ whole genome shotgun (WGS) entry which is preliminary data.</text>
</comment>
<organism evidence="1 2">
    <name type="scientific">Saccharopolyspora spinosa</name>
    <dbReference type="NCBI Taxonomy" id="60894"/>
    <lineage>
        <taxon>Bacteria</taxon>
        <taxon>Bacillati</taxon>
        <taxon>Actinomycetota</taxon>
        <taxon>Actinomycetes</taxon>
        <taxon>Pseudonocardiales</taxon>
        <taxon>Pseudonocardiaceae</taxon>
        <taxon>Saccharopolyspora</taxon>
    </lineage>
</organism>
<dbReference type="EMBL" id="PJNB01000001">
    <property type="protein sequence ID" value="PKW16393.1"/>
    <property type="molecule type" value="Genomic_DNA"/>
</dbReference>
<name>A0A2N3Y0G7_SACSN</name>
<dbReference type="RefSeq" id="WP_010314665.1">
    <property type="nucleotide sequence ID" value="NZ_CP061007.1"/>
</dbReference>
<proteinExistence type="predicted"/>
<evidence type="ECO:0000313" key="2">
    <source>
        <dbReference type="Proteomes" id="UP000233786"/>
    </source>
</evidence>
<sequence length="81" mass="9243">MGEHGQWAEVLGVGDLLVRSATRYPERDAREVRFIAPGEWWMSVTKINKAHWCSRLRRPNSAWRAALRAPLSEPTAEPTTD</sequence>
<evidence type="ECO:0000313" key="1">
    <source>
        <dbReference type="EMBL" id="PKW16393.1"/>
    </source>
</evidence>
<gene>
    <name evidence="1" type="ORF">A8926_4221</name>
</gene>
<dbReference type="AlphaFoldDB" id="A0A2N3Y0G7"/>
<protein>
    <submittedName>
        <fullName evidence="1">Uncharacterized protein</fullName>
    </submittedName>
</protein>
<accession>A0A2N3Y0G7</accession>
<keyword evidence="2" id="KW-1185">Reference proteome</keyword>
<dbReference type="Proteomes" id="UP000233786">
    <property type="component" value="Unassembled WGS sequence"/>
</dbReference>
<reference evidence="1" key="1">
    <citation type="submission" date="2017-12" db="EMBL/GenBank/DDBJ databases">
        <title>Sequencing the genomes of 1000 Actinobacteria strains.</title>
        <authorList>
            <person name="Klenk H.-P."/>
        </authorList>
    </citation>
    <scope>NUCLEOTIDE SEQUENCE [LARGE SCALE GENOMIC DNA]</scope>
    <source>
        <strain evidence="1">DSM 44228</strain>
    </source>
</reference>
<dbReference type="STRING" id="994479.GCA_000194155_07166"/>